<organism evidence="1 2">
    <name type="scientific">Sphaerobolus stellatus (strain SS14)</name>
    <dbReference type="NCBI Taxonomy" id="990650"/>
    <lineage>
        <taxon>Eukaryota</taxon>
        <taxon>Fungi</taxon>
        <taxon>Dikarya</taxon>
        <taxon>Basidiomycota</taxon>
        <taxon>Agaricomycotina</taxon>
        <taxon>Agaricomycetes</taxon>
        <taxon>Phallomycetidae</taxon>
        <taxon>Geastrales</taxon>
        <taxon>Sphaerobolaceae</taxon>
        <taxon>Sphaerobolus</taxon>
    </lineage>
</organism>
<protein>
    <submittedName>
        <fullName evidence="1">Uncharacterized protein</fullName>
    </submittedName>
</protein>
<dbReference type="HOGENOM" id="CLU_2559786_0_0_1"/>
<reference evidence="1 2" key="1">
    <citation type="submission" date="2014-06" db="EMBL/GenBank/DDBJ databases">
        <title>Evolutionary Origins and Diversification of the Mycorrhizal Mutualists.</title>
        <authorList>
            <consortium name="DOE Joint Genome Institute"/>
            <consortium name="Mycorrhizal Genomics Consortium"/>
            <person name="Kohler A."/>
            <person name="Kuo A."/>
            <person name="Nagy L.G."/>
            <person name="Floudas D."/>
            <person name="Copeland A."/>
            <person name="Barry K.W."/>
            <person name="Cichocki N."/>
            <person name="Veneault-Fourrey C."/>
            <person name="LaButti K."/>
            <person name="Lindquist E.A."/>
            <person name="Lipzen A."/>
            <person name="Lundell T."/>
            <person name="Morin E."/>
            <person name="Murat C."/>
            <person name="Riley R."/>
            <person name="Ohm R."/>
            <person name="Sun H."/>
            <person name="Tunlid A."/>
            <person name="Henrissat B."/>
            <person name="Grigoriev I.V."/>
            <person name="Hibbett D.S."/>
            <person name="Martin F."/>
        </authorList>
    </citation>
    <scope>NUCLEOTIDE SEQUENCE [LARGE SCALE GENOMIC DNA]</scope>
    <source>
        <strain evidence="1 2">SS14</strain>
    </source>
</reference>
<sequence length="87" mass="9138">MSNPPNEMQILTNAPRIHCIPLSDVTTPVGAVGAYSVLHMPPLTPPQTPPRPPISLNAPTVVRPAAAARIAGPTYAPQMRPTSLPDV</sequence>
<evidence type="ECO:0000313" key="2">
    <source>
        <dbReference type="Proteomes" id="UP000054279"/>
    </source>
</evidence>
<gene>
    <name evidence="1" type="ORF">M422DRAFT_785088</name>
</gene>
<proteinExistence type="predicted"/>
<dbReference type="AlphaFoldDB" id="A0A0C9UNC5"/>
<accession>A0A0C9UNC5</accession>
<dbReference type="EMBL" id="KN837351">
    <property type="protein sequence ID" value="KIJ26961.1"/>
    <property type="molecule type" value="Genomic_DNA"/>
</dbReference>
<name>A0A0C9UNC5_SPHS4</name>
<dbReference type="Proteomes" id="UP000054279">
    <property type="component" value="Unassembled WGS sequence"/>
</dbReference>
<keyword evidence="2" id="KW-1185">Reference proteome</keyword>
<evidence type="ECO:0000313" key="1">
    <source>
        <dbReference type="EMBL" id="KIJ26961.1"/>
    </source>
</evidence>